<comment type="caution">
    <text evidence="1">The sequence shown here is derived from an EMBL/GenBank/DDBJ whole genome shotgun (WGS) entry which is preliminary data.</text>
</comment>
<reference evidence="1 2" key="1">
    <citation type="submission" date="2018-05" db="EMBL/GenBank/DDBJ databases">
        <title>Genomic Encyclopedia of Type Strains, Phase IV (KMG-IV): sequencing the most valuable type-strain genomes for metagenomic binning, comparative biology and taxonomic classification.</title>
        <authorList>
            <person name="Goeker M."/>
        </authorList>
    </citation>
    <scope>NUCLEOTIDE SEQUENCE [LARGE SCALE GENOMIC DNA]</scope>
    <source>
        <strain evidence="1 2">DSM 18773</strain>
    </source>
</reference>
<gene>
    <name evidence="1" type="ORF">C7459_10591</name>
</gene>
<proteinExistence type="predicted"/>
<sequence length="143" mass="15834">MLTEAQVQELQVQWEESLPEAGTAGEPFYTLMKFDGDRNTGELFAYPGLPMSFGQQAMVTTLFPTPEIGLACAHTIAVTNPEWRLVGVSEAFLSLIVELVRWQEIHLTVSLSVEEGAVVEPDRLPELVAAIREHGFSAEFLDK</sequence>
<evidence type="ECO:0000313" key="1">
    <source>
        <dbReference type="EMBL" id="PWK14336.1"/>
    </source>
</evidence>
<protein>
    <submittedName>
        <fullName evidence="1">Uncharacterized protein</fullName>
    </submittedName>
</protein>
<dbReference type="Proteomes" id="UP000245634">
    <property type="component" value="Unassembled WGS sequence"/>
</dbReference>
<evidence type="ECO:0000313" key="2">
    <source>
        <dbReference type="Proteomes" id="UP000245634"/>
    </source>
</evidence>
<organism evidence="1 2">
    <name type="scientific">Tumebacillus permanentifrigoris</name>
    <dbReference type="NCBI Taxonomy" id="378543"/>
    <lineage>
        <taxon>Bacteria</taxon>
        <taxon>Bacillati</taxon>
        <taxon>Bacillota</taxon>
        <taxon>Bacilli</taxon>
        <taxon>Bacillales</taxon>
        <taxon>Alicyclobacillaceae</taxon>
        <taxon>Tumebacillus</taxon>
    </lineage>
</organism>
<keyword evidence="2" id="KW-1185">Reference proteome</keyword>
<accession>A0A316DBQ3</accession>
<dbReference type="OrthoDB" id="2381549at2"/>
<name>A0A316DBQ3_9BACL</name>
<dbReference type="AlphaFoldDB" id="A0A316DBQ3"/>
<dbReference type="RefSeq" id="WP_109687751.1">
    <property type="nucleotide sequence ID" value="NZ_QGGL01000005.1"/>
</dbReference>
<dbReference type="EMBL" id="QGGL01000005">
    <property type="protein sequence ID" value="PWK14336.1"/>
    <property type="molecule type" value="Genomic_DNA"/>
</dbReference>